<gene>
    <name evidence="1" type="ORF">AVEN_118637_1</name>
</gene>
<organism evidence="1 2">
    <name type="scientific">Araneus ventricosus</name>
    <name type="common">Orbweaver spider</name>
    <name type="synonym">Epeira ventricosa</name>
    <dbReference type="NCBI Taxonomy" id="182803"/>
    <lineage>
        <taxon>Eukaryota</taxon>
        <taxon>Metazoa</taxon>
        <taxon>Ecdysozoa</taxon>
        <taxon>Arthropoda</taxon>
        <taxon>Chelicerata</taxon>
        <taxon>Arachnida</taxon>
        <taxon>Araneae</taxon>
        <taxon>Araneomorphae</taxon>
        <taxon>Entelegynae</taxon>
        <taxon>Araneoidea</taxon>
        <taxon>Araneidae</taxon>
        <taxon>Araneus</taxon>
    </lineage>
</organism>
<evidence type="ECO:0000313" key="1">
    <source>
        <dbReference type="EMBL" id="GBL84244.1"/>
    </source>
</evidence>
<dbReference type="AlphaFoldDB" id="A0A4Y2AZF9"/>
<protein>
    <submittedName>
        <fullName evidence="1">Uncharacterized protein</fullName>
    </submittedName>
</protein>
<accession>A0A4Y2AZF9</accession>
<reference evidence="1 2" key="1">
    <citation type="journal article" date="2019" name="Sci. Rep.">
        <title>Orb-weaving spider Araneus ventricosus genome elucidates the spidroin gene catalogue.</title>
        <authorList>
            <person name="Kono N."/>
            <person name="Nakamura H."/>
            <person name="Ohtoshi R."/>
            <person name="Moran D.A.P."/>
            <person name="Shinohara A."/>
            <person name="Yoshida Y."/>
            <person name="Fujiwara M."/>
            <person name="Mori M."/>
            <person name="Tomita M."/>
            <person name="Arakawa K."/>
        </authorList>
    </citation>
    <scope>NUCLEOTIDE SEQUENCE [LARGE SCALE GENOMIC DNA]</scope>
</reference>
<name>A0A4Y2AZF9_ARAVE</name>
<comment type="caution">
    <text evidence="1">The sequence shown here is derived from an EMBL/GenBank/DDBJ whole genome shotgun (WGS) entry which is preliminary data.</text>
</comment>
<evidence type="ECO:0000313" key="2">
    <source>
        <dbReference type="Proteomes" id="UP000499080"/>
    </source>
</evidence>
<sequence>MADWITAITDVVSGVFRNNDIYLTDRAYCGRIVMNEIGRHNHSGGTTNQGLTTFIRNRQDRRLKYWDVVVSDLIVMSRVVKIGTRYYSQIPNNDVPLIPEIENNGMIRRISESHNDGVSFEGILRYMERHFGQVDEASLSKTLISSVFRGVVVQDRKFLFKLRFQQN</sequence>
<keyword evidence="2" id="KW-1185">Reference proteome</keyword>
<proteinExistence type="predicted"/>
<dbReference type="Proteomes" id="UP000499080">
    <property type="component" value="Unassembled WGS sequence"/>
</dbReference>
<dbReference type="EMBL" id="BGPR01000036">
    <property type="protein sequence ID" value="GBL84244.1"/>
    <property type="molecule type" value="Genomic_DNA"/>
</dbReference>